<dbReference type="HOGENOM" id="CLU_1592252_0_0_5"/>
<reference evidence="1 2" key="1">
    <citation type="journal article" date="2014" name="Front. Genet.">
        <title>Genome and metabolic network of "Candidatus Phaeomarinobacter ectocarpi" Ec32, a new candidate genus of Alphaproteobacteria frequently associated with brown algae.</title>
        <authorList>
            <person name="Dittami S.M."/>
            <person name="Barbeyron T."/>
            <person name="Boyen C."/>
            <person name="Cambefort J."/>
            <person name="Collet G."/>
            <person name="Delage L."/>
            <person name="Gobet A."/>
            <person name="Groisillier A."/>
            <person name="Leblanc C."/>
            <person name="Michel G."/>
            <person name="Scornet D."/>
            <person name="Siegel A."/>
            <person name="Tapia J.E."/>
            <person name="Tonon T."/>
        </authorList>
    </citation>
    <scope>NUCLEOTIDE SEQUENCE [LARGE SCALE GENOMIC DNA]</scope>
    <source>
        <strain evidence="1 2">Ec32</strain>
    </source>
</reference>
<evidence type="ECO:0000313" key="2">
    <source>
        <dbReference type="Proteomes" id="UP000032160"/>
    </source>
</evidence>
<keyword evidence="2" id="KW-1185">Reference proteome</keyword>
<dbReference type="AlphaFoldDB" id="X5MCQ3"/>
<dbReference type="Proteomes" id="UP000032160">
    <property type="component" value="Chromosome I"/>
</dbReference>
<accession>X5MCQ3</accession>
<organism evidence="1 2">
    <name type="scientific">Candidatus Phaeomarinibacter ectocarpi</name>
    <dbReference type="NCBI Taxonomy" id="1458461"/>
    <lineage>
        <taxon>Bacteria</taxon>
        <taxon>Pseudomonadati</taxon>
        <taxon>Pseudomonadota</taxon>
        <taxon>Alphaproteobacteria</taxon>
        <taxon>Hyphomicrobiales</taxon>
        <taxon>Parvibaculaceae</taxon>
        <taxon>Candidatus Phaeomarinibacter</taxon>
    </lineage>
</organism>
<dbReference type="KEGG" id="pect:BN1012_Phect1213"/>
<evidence type="ECO:0008006" key="3">
    <source>
        <dbReference type="Google" id="ProtNLM"/>
    </source>
</evidence>
<dbReference type="STRING" id="1458461.BN1012_Phect1213"/>
<sequence>MSLKDTVAAWDGKSVKAIAEIYDVNKTDLTFGSRLIRSLGDPECERGITWLIKHHLELGWLPQSTDETSAVLNALPHTTHWEARLHVLQCLPYLTIPLDQVKPVQGHLQNAILDDAKFVRAWAYHGLHVLASQHPDFQETAGDILKKARETEAAASAKVKIRHALKALGID</sequence>
<name>X5MCQ3_9HYPH</name>
<gene>
    <name evidence="1" type="ORF">BN1012_Phect1213</name>
</gene>
<evidence type="ECO:0000313" key="1">
    <source>
        <dbReference type="EMBL" id="CDO59427.1"/>
    </source>
</evidence>
<protein>
    <recommendedName>
        <fullName evidence="3">HEAT repeat domain-containing protein</fullName>
    </recommendedName>
</protein>
<dbReference type="RefSeq" id="WP_043950083.1">
    <property type="nucleotide sequence ID" value="NZ_HG966617.1"/>
</dbReference>
<proteinExistence type="predicted"/>
<dbReference type="EMBL" id="HG966617">
    <property type="protein sequence ID" value="CDO59427.1"/>
    <property type="molecule type" value="Genomic_DNA"/>
</dbReference>
<dbReference type="OrthoDB" id="7860049at2"/>